<dbReference type="SMART" id="SM00233">
    <property type="entry name" value="PH"/>
    <property type="match status" value="1"/>
</dbReference>
<evidence type="ECO:0000259" key="1">
    <source>
        <dbReference type="SMART" id="SM00233"/>
    </source>
</evidence>
<sequence length="480" mass="53022">MGNCCSDAPPGTWTLAMLQDRLEGARHKVSEQPEVWVTLRDLVFQETDTLKFDLALFNVKDLFVKTVVEIAGSTRQIVQVLGDEAALKLIDKVGVERISSKIRLDQDAKTQPRVKVNKTSLIEVKVKPPSPNADRVGVGFGSWEKEGSSRKFSISVCFELARDSDAKEVIVQVGEMRSEARGLGSAGSATERRTSEVPVLLALLLLEIVEYFSSFAGRVDDVPNVELAPAMRYIILYFKFANAGAFETYMKPLHFVYRRHPCPALSPDTAVPNAEVFVLADGVMRSCISIAVLYMMNVSLQGGPDHLALGLTFSELGVGASASSSAPAEAAGRGRPSWSWICPVPERRHLRFDEVIHSGPVAKRSRHLGLWRDRWAVLTAKHLVTFREPALHGQPTDSISFGEVFGVALEGVCMILRLRHREYQLRFREAALAEMWAELVLECCDRWAAEQDRIGPVEASPSRRGRGLSLQLFGNAGHLA</sequence>
<name>A0A813FZD1_POLGL</name>
<proteinExistence type="predicted"/>
<accession>A0A813FZD1</accession>
<evidence type="ECO:0000313" key="3">
    <source>
        <dbReference type="Proteomes" id="UP000654075"/>
    </source>
</evidence>
<dbReference type="Gene3D" id="2.30.29.30">
    <property type="entry name" value="Pleckstrin-homology domain (PH domain)/Phosphotyrosine-binding domain (PTB)"/>
    <property type="match status" value="1"/>
</dbReference>
<gene>
    <name evidence="2" type="ORF">PGLA1383_LOCUS36666</name>
</gene>
<dbReference type="InterPro" id="IPR011993">
    <property type="entry name" value="PH-like_dom_sf"/>
</dbReference>
<dbReference type="InterPro" id="IPR001849">
    <property type="entry name" value="PH_domain"/>
</dbReference>
<dbReference type="AlphaFoldDB" id="A0A813FZD1"/>
<feature type="domain" description="PH" evidence="1">
    <location>
        <begin position="355"/>
        <end position="447"/>
    </location>
</feature>
<dbReference type="EMBL" id="CAJNNV010026819">
    <property type="protein sequence ID" value="CAE8619073.1"/>
    <property type="molecule type" value="Genomic_DNA"/>
</dbReference>
<dbReference type="Proteomes" id="UP000654075">
    <property type="component" value="Unassembled WGS sequence"/>
</dbReference>
<reference evidence="2" key="1">
    <citation type="submission" date="2021-02" db="EMBL/GenBank/DDBJ databases">
        <authorList>
            <person name="Dougan E. K."/>
            <person name="Rhodes N."/>
            <person name="Thang M."/>
            <person name="Chan C."/>
        </authorList>
    </citation>
    <scope>NUCLEOTIDE SEQUENCE</scope>
</reference>
<comment type="caution">
    <text evidence="2">The sequence shown here is derived from an EMBL/GenBank/DDBJ whole genome shotgun (WGS) entry which is preliminary data.</text>
</comment>
<dbReference type="SUPFAM" id="SSF50729">
    <property type="entry name" value="PH domain-like"/>
    <property type="match status" value="1"/>
</dbReference>
<organism evidence="2 3">
    <name type="scientific">Polarella glacialis</name>
    <name type="common">Dinoflagellate</name>
    <dbReference type="NCBI Taxonomy" id="89957"/>
    <lineage>
        <taxon>Eukaryota</taxon>
        <taxon>Sar</taxon>
        <taxon>Alveolata</taxon>
        <taxon>Dinophyceae</taxon>
        <taxon>Suessiales</taxon>
        <taxon>Suessiaceae</taxon>
        <taxon>Polarella</taxon>
    </lineage>
</organism>
<evidence type="ECO:0000313" key="2">
    <source>
        <dbReference type="EMBL" id="CAE8619073.1"/>
    </source>
</evidence>
<protein>
    <recommendedName>
        <fullName evidence="1">PH domain-containing protein</fullName>
    </recommendedName>
</protein>
<keyword evidence="3" id="KW-1185">Reference proteome</keyword>